<organism evidence="3 4">
    <name type="scientific">Escherichia phage PGT2</name>
    <dbReference type="NCBI Taxonomy" id="2047782"/>
    <lineage>
        <taxon>Viruses</taxon>
        <taxon>Duplodnaviria</taxon>
        <taxon>Heunggongvirae</taxon>
        <taxon>Uroviricota</taxon>
        <taxon>Caudoviricetes</taxon>
        <taxon>Autographivirales</taxon>
        <taxon>Autonotataviridae</taxon>
        <taxon>Ermolevavirus</taxon>
        <taxon>Ermolevavirus PGT2</taxon>
    </lineage>
</organism>
<evidence type="ECO:0000259" key="2">
    <source>
        <dbReference type="Pfam" id="PF22530"/>
    </source>
</evidence>
<keyword evidence="4" id="KW-1185">Reference proteome</keyword>
<keyword evidence="1" id="KW-0472">Membrane</keyword>
<dbReference type="Gene3D" id="3.40.50.300">
    <property type="entry name" value="P-loop containing nucleotide triphosphate hydrolases"/>
    <property type="match status" value="1"/>
</dbReference>
<dbReference type="EMBL" id="MG201401">
    <property type="protein sequence ID" value="ATS92460.1"/>
    <property type="molecule type" value="Genomic_DNA"/>
</dbReference>
<name>A0A2D2W335_9CAUD</name>
<sequence length="602" mass="67923">MALRESAEREEQRLLELAALRDMYPTFLPFLIDFMVMLGFFVTPVQKLIAQFLEYGPLYRMVQAQRGQAKTTITAAYAIWRLIHDTNLAVLIVSAGGKQANEISTLIVRSFKTWDKLACMCPDASMGDRESVEAFDVHYNLKRLNKSPSVACTGITGNLQGKRAGLLIADDVESQKNSLTAVMRENLLNLTRDFTSICSTGDIIYLGTPQTTESIYNTLPGRGFTVRIWPGRFPTAEQVEAYGDQLCPVFRMKIASRPDLTTGYGPDGLQGAPVDPVILGEAFLNKKEIDQGTAYFQLQHMLQTRLMDAMRKPLHAEKLIVAQLPKRDGLFPITITREISVQAYMRRNVLSKPLVFGVPGSVSKDVATLQGVCFYIDPAGGGKNADETAFACTGFLNSNIFLLDWGGLPGGYAPDVMSALAQRVFDVRPNVVKIEKNFGYGAFREVWLPYLWAIYDKAGVNRPGVEDDMVHGQKEKRIIDTLEPVMGRGSLIVDERLIKEDEDQTMRYSAQMRVTYSGFLQMVNISYDKDALVHDDRLDALEGAVRHWQDWLAKNQEKAIQAQRKREFEEWQKDPMMKKRCQSVKEYNAGRRGKTMFDKRKR</sequence>
<feature type="transmembrane region" description="Helical" evidence="1">
    <location>
        <begin position="23"/>
        <end position="42"/>
    </location>
</feature>
<dbReference type="InterPro" id="IPR054762">
    <property type="entry name" value="Gp19_RNaseH-like"/>
</dbReference>
<proteinExistence type="predicted"/>
<evidence type="ECO:0000256" key="1">
    <source>
        <dbReference type="SAM" id="Phobius"/>
    </source>
</evidence>
<dbReference type="InterPro" id="IPR047987">
    <property type="entry name" value="Gp19-like_virus"/>
</dbReference>
<accession>A0A2D2W335</accession>
<protein>
    <submittedName>
        <fullName evidence="3">DNA maturase B</fullName>
    </submittedName>
</protein>
<feature type="domain" description="Terminase large subunit ribonuclease H-like" evidence="2">
    <location>
        <begin position="376"/>
        <end position="491"/>
    </location>
</feature>
<gene>
    <name evidence="3" type="ORF">PGT2_g00042</name>
</gene>
<reference evidence="3 4" key="1">
    <citation type="submission" date="2017-10" db="EMBL/GenBank/DDBJ databases">
        <title>Complete genome sequence of Escherichia coli bacteriophage PGT2.</title>
        <authorList>
            <person name="Kulikov E.E."/>
            <person name="Golomidova A.K."/>
            <person name="Kudryavtseva A.V."/>
            <person name="Letarov A.V."/>
        </authorList>
    </citation>
    <scope>NUCLEOTIDE SEQUENCE [LARGE SCALE GENOMIC DNA]</scope>
</reference>
<evidence type="ECO:0000313" key="3">
    <source>
        <dbReference type="EMBL" id="ATS92460.1"/>
    </source>
</evidence>
<dbReference type="NCBIfam" id="NF033889">
    <property type="entry name" value="termin_lrg_T7"/>
    <property type="match status" value="1"/>
</dbReference>
<keyword evidence="1" id="KW-0812">Transmembrane</keyword>
<evidence type="ECO:0000313" key="4">
    <source>
        <dbReference type="Proteomes" id="UP000240674"/>
    </source>
</evidence>
<dbReference type="InterPro" id="IPR027417">
    <property type="entry name" value="P-loop_NTPase"/>
</dbReference>
<keyword evidence="1" id="KW-1133">Transmembrane helix</keyword>
<dbReference type="Proteomes" id="UP000240674">
    <property type="component" value="Segment"/>
</dbReference>
<dbReference type="Pfam" id="PF22530">
    <property type="entry name" value="Terminase-T7_RNaseH-like"/>
    <property type="match status" value="1"/>
</dbReference>